<dbReference type="GO" id="GO:0006508">
    <property type="term" value="P:proteolysis"/>
    <property type="evidence" value="ECO:0007669"/>
    <property type="project" value="UniProtKB-KW"/>
</dbReference>
<dbReference type="eggNOG" id="COG3591">
    <property type="taxonomic scope" value="Bacteria"/>
</dbReference>
<accession>D0MHW1</accession>
<dbReference type="AlphaFoldDB" id="D0MHW1"/>
<dbReference type="OrthoDB" id="9805367at2"/>
<protein>
    <recommendedName>
        <fullName evidence="6">Dipeptidyl-peptidase</fullName>
        <ecNumber evidence="6">3.4.14.-</ecNumber>
    </recommendedName>
</protein>
<dbReference type="EC" id="3.4.14.-" evidence="6"/>
<evidence type="ECO:0000256" key="7">
    <source>
        <dbReference type="SAM" id="Coils"/>
    </source>
</evidence>
<keyword evidence="3 6" id="KW-0645">Protease</keyword>
<organism evidence="8 9">
    <name type="scientific">Rhodothermus marinus (strain ATCC 43812 / DSM 4252 / R-10)</name>
    <name type="common">Rhodothermus obamensis</name>
    <dbReference type="NCBI Taxonomy" id="518766"/>
    <lineage>
        <taxon>Bacteria</taxon>
        <taxon>Pseudomonadati</taxon>
        <taxon>Rhodothermota</taxon>
        <taxon>Rhodothermia</taxon>
        <taxon>Rhodothermales</taxon>
        <taxon>Rhodothermaceae</taxon>
        <taxon>Rhodothermus</taxon>
    </lineage>
</organism>
<reference evidence="8 9" key="1">
    <citation type="journal article" date="2009" name="Stand. Genomic Sci.">
        <title>Complete genome sequence of Rhodothermus marinus type strain (R-10).</title>
        <authorList>
            <person name="Nolan M."/>
            <person name="Tindall B.J."/>
            <person name="Pomrenke H."/>
            <person name="Lapidus A."/>
            <person name="Copeland A."/>
            <person name="Glavina Del Rio T."/>
            <person name="Lucas S."/>
            <person name="Chen F."/>
            <person name="Tice H."/>
            <person name="Cheng J.F."/>
            <person name="Saunders E."/>
            <person name="Han C."/>
            <person name="Bruce D."/>
            <person name="Goodwin L."/>
            <person name="Chain P."/>
            <person name="Pitluck S."/>
            <person name="Ovchinikova G."/>
            <person name="Pati A."/>
            <person name="Ivanova N."/>
            <person name="Mavromatis K."/>
            <person name="Chen A."/>
            <person name="Palaniappan K."/>
            <person name="Land M."/>
            <person name="Hauser L."/>
            <person name="Chang Y.J."/>
            <person name="Jeffries C.D."/>
            <person name="Brettin T."/>
            <person name="Goker M."/>
            <person name="Bristow J."/>
            <person name="Eisen J.A."/>
            <person name="Markowitz V."/>
            <person name="Hugenholtz P."/>
            <person name="Kyrpides N.C."/>
            <person name="Klenk H.P."/>
            <person name="Detter J.C."/>
        </authorList>
    </citation>
    <scope>NUCLEOTIDE SEQUENCE [LARGE SCALE GENOMIC DNA]</scope>
    <source>
        <strain evidence="9">ATCC 43812 / DSM 4252 / R-10</strain>
    </source>
</reference>
<evidence type="ECO:0000313" key="9">
    <source>
        <dbReference type="Proteomes" id="UP000002221"/>
    </source>
</evidence>
<dbReference type="SUPFAM" id="SSF50494">
    <property type="entry name" value="Trypsin-like serine proteases"/>
    <property type="match status" value="1"/>
</dbReference>
<keyword evidence="2 6" id="KW-0031">Aminopeptidase</keyword>
<dbReference type="RefSeq" id="WP_012843681.1">
    <property type="nucleotide sequence ID" value="NC_013501.1"/>
</dbReference>
<dbReference type="InterPro" id="IPR009003">
    <property type="entry name" value="Peptidase_S1_PA"/>
</dbReference>
<comment type="function">
    <text evidence="6">Catalyzes the removal of dipeptides from the N-terminus of oligopeptides.</text>
</comment>
<sequence>MNQRAWIVALSLTLAALSLRCAGPRETARIVEAPPLVTEAETTATTGMRAAAPTALPGLDTVRAGRFDTGRLWTFEEPPLDYWEATYGFRPDSAWLARARLGALRLVFESGRCSGAFVSPNGLVVTNHHCTWESLDLIDRPGEALLEEGFYADSLQGERRLPGLYAEQLLEARDVTELIVRGLEEIRDDVERERLRNRRLERLKQQLEAEARDRDTTLHVEIVPLYYGARYTAYTWRRYHDVRLVMTPELRVGYFGGDFDNFTYPRYALDVSFLRVYGPDGRPLESPWYFPWSTEGVRRGQLVFAVGNPGATQRHLTVSQLEFERDYTLPQRLRLLRRRAEVLERYIRQQPDSADIYGLRSVYFALKNTIKATEGQLRGLRDPYLLARKQAAERALRDSMMASDSLRNYFGNVFMQLEALQRSKAAAAPQTAAFQFFGTSTLLSSHILLRALFGYAHDLMRQRGAFPSRLEELRQEALRIRDWPDSVEVGYITARLEELRDYLGPQHPSVQRLLGDRSPAEVARDLVARTALKDSVAFARLLREGYLNSGDASVPVIEVLGPLYFTLGQQLDQFEARERFLNARLAALRFAVYGHSVPPDGTGTLRIADGRIEGYPYNGTQAPPFTTFFGMYDRFYSFRGRSGWNLPARWLTPPEAFERATPLNLAASTDISGGSSGSALIDQDLHLVGVVFDSNIEGLAGEYVYMPDRGMRAVAVDSRGVLEALRDLYGADRLVLELTTGKLIPDEATAEAALVGEVE</sequence>
<evidence type="ECO:0000256" key="6">
    <source>
        <dbReference type="RuleBase" id="RU366067"/>
    </source>
</evidence>
<dbReference type="InterPro" id="IPR019500">
    <property type="entry name" value="Pep_S46"/>
</dbReference>
<keyword evidence="6" id="KW-0720">Serine protease</keyword>
<evidence type="ECO:0000256" key="2">
    <source>
        <dbReference type="ARBA" id="ARBA00022438"/>
    </source>
</evidence>
<name>D0MHW1_RHOM4</name>
<evidence type="ECO:0000256" key="1">
    <source>
        <dbReference type="ARBA" id="ARBA00010491"/>
    </source>
</evidence>
<dbReference type="GO" id="GO:0008239">
    <property type="term" value="F:dipeptidyl-peptidase activity"/>
    <property type="evidence" value="ECO:0007669"/>
    <property type="project" value="UniProtKB-UniRule"/>
</dbReference>
<dbReference type="HOGENOM" id="CLU_013776_0_0_10"/>
<dbReference type="Pfam" id="PF10459">
    <property type="entry name" value="Peptidase_S46"/>
    <property type="match status" value="1"/>
</dbReference>
<feature type="chain" id="PRO_5023145606" description="Dipeptidyl-peptidase" evidence="6">
    <location>
        <begin position="23"/>
        <end position="759"/>
    </location>
</feature>
<dbReference type="GO" id="GO:0043171">
    <property type="term" value="P:peptide catabolic process"/>
    <property type="evidence" value="ECO:0007669"/>
    <property type="project" value="UniProtKB-UniRule"/>
</dbReference>
<dbReference type="EMBL" id="CP001807">
    <property type="protein sequence ID" value="ACY48069.1"/>
    <property type="molecule type" value="Genomic_DNA"/>
</dbReference>
<evidence type="ECO:0000256" key="4">
    <source>
        <dbReference type="ARBA" id="ARBA00022729"/>
    </source>
</evidence>
<keyword evidence="5 6" id="KW-0378">Hydrolase</keyword>
<dbReference type="GO" id="GO:0070009">
    <property type="term" value="F:serine-type aminopeptidase activity"/>
    <property type="evidence" value="ECO:0007669"/>
    <property type="project" value="UniProtKB-UniRule"/>
</dbReference>
<feature type="signal peptide" evidence="6">
    <location>
        <begin position="1"/>
        <end position="22"/>
    </location>
</feature>
<comment type="similarity">
    <text evidence="1 6">Belongs to the peptidase S46 family.</text>
</comment>
<keyword evidence="9" id="KW-1185">Reference proteome</keyword>
<evidence type="ECO:0000313" key="8">
    <source>
        <dbReference type="EMBL" id="ACY48069.1"/>
    </source>
</evidence>
<keyword evidence="4 6" id="KW-0732">Signal</keyword>
<keyword evidence="7" id="KW-0175">Coiled coil</keyword>
<evidence type="ECO:0000256" key="5">
    <source>
        <dbReference type="ARBA" id="ARBA00022801"/>
    </source>
</evidence>
<proteinExistence type="inferred from homology"/>
<dbReference type="Proteomes" id="UP000002221">
    <property type="component" value="Chromosome"/>
</dbReference>
<dbReference type="KEGG" id="rmr:Rmar_1179"/>
<feature type="coiled-coil region" evidence="7">
    <location>
        <begin position="183"/>
        <end position="217"/>
    </location>
</feature>
<gene>
    <name evidence="8" type="ordered locus">Rmar_1179</name>
</gene>
<dbReference type="STRING" id="518766.Rmar_1179"/>
<evidence type="ECO:0000256" key="3">
    <source>
        <dbReference type="ARBA" id="ARBA00022670"/>
    </source>
</evidence>
<dbReference type="PANTHER" id="PTHR38469">
    <property type="entry name" value="PERIPLASMIC PEPTIDASE SUBFAMILY S1B"/>
    <property type="match status" value="1"/>
</dbReference>
<dbReference type="PANTHER" id="PTHR38469:SF1">
    <property type="entry name" value="PERIPLASMIC PEPTIDASE SUBFAMILY S1B"/>
    <property type="match status" value="1"/>
</dbReference>